<evidence type="ECO:0000313" key="3">
    <source>
        <dbReference type="Proteomes" id="UP001066276"/>
    </source>
</evidence>
<evidence type="ECO:0000256" key="1">
    <source>
        <dbReference type="SAM" id="MobiDB-lite"/>
    </source>
</evidence>
<dbReference type="EMBL" id="JANPWB010000005">
    <property type="protein sequence ID" value="KAJ1186552.1"/>
    <property type="molecule type" value="Genomic_DNA"/>
</dbReference>
<evidence type="ECO:0000313" key="2">
    <source>
        <dbReference type="EMBL" id="KAJ1186552.1"/>
    </source>
</evidence>
<organism evidence="2 3">
    <name type="scientific">Pleurodeles waltl</name>
    <name type="common">Iberian ribbed newt</name>
    <dbReference type="NCBI Taxonomy" id="8319"/>
    <lineage>
        <taxon>Eukaryota</taxon>
        <taxon>Metazoa</taxon>
        <taxon>Chordata</taxon>
        <taxon>Craniata</taxon>
        <taxon>Vertebrata</taxon>
        <taxon>Euteleostomi</taxon>
        <taxon>Amphibia</taxon>
        <taxon>Batrachia</taxon>
        <taxon>Caudata</taxon>
        <taxon>Salamandroidea</taxon>
        <taxon>Salamandridae</taxon>
        <taxon>Pleurodelinae</taxon>
        <taxon>Pleurodeles</taxon>
    </lineage>
</organism>
<sequence>MHVPPAAQPVVPAAAPIQSVTPLPITATPQAQTHGAIAQVLMSAAQLLSLIDGISAPVLPTAPCAPADMVQNALTELKQQINAVAALVLTGAVGKGTKDKRQSGNPSLGPKSPAASAAGTGKVTEHYKRNRECMFVGSRWARYIIIPWGKLVSHVPTDVKDRIWKGEFLDIFLLIRAKRREVDQKDKEGKGSSLNDKKPKMEESITNWLLGFNVYMNAMIEKKSELAPSKRS</sequence>
<protein>
    <submittedName>
        <fullName evidence="2">Uncharacterized protein</fullName>
    </submittedName>
</protein>
<proteinExistence type="predicted"/>
<gene>
    <name evidence="2" type="ORF">NDU88_003333</name>
</gene>
<reference evidence="2" key="1">
    <citation type="journal article" date="2022" name="bioRxiv">
        <title>Sequencing and chromosome-scale assembly of the giantPleurodeles waltlgenome.</title>
        <authorList>
            <person name="Brown T."/>
            <person name="Elewa A."/>
            <person name="Iarovenko S."/>
            <person name="Subramanian E."/>
            <person name="Araus A.J."/>
            <person name="Petzold A."/>
            <person name="Susuki M."/>
            <person name="Suzuki K.-i.T."/>
            <person name="Hayashi T."/>
            <person name="Toyoda A."/>
            <person name="Oliveira C."/>
            <person name="Osipova E."/>
            <person name="Leigh N.D."/>
            <person name="Simon A."/>
            <person name="Yun M.H."/>
        </authorList>
    </citation>
    <scope>NUCLEOTIDE SEQUENCE</scope>
    <source>
        <strain evidence="2">20211129_DDA</strain>
        <tissue evidence="2">Liver</tissue>
    </source>
</reference>
<accession>A0AAV7UC91</accession>
<dbReference type="Proteomes" id="UP001066276">
    <property type="component" value="Chromosome 3_1"/>
</dbReference>
<dbReference type="AlphaFoldDB" id="A0AAV7UC91"/>
<keyword evidence="3" id="KW-1185">Reference proteome</keyword>
<comment type="caution">
    <text evidence="2">The sequence shown here is derived from an EMBL/GenBank/DDBJ whole genome shotgun (WGS) entry which is preliminary data.</text>
</comment>
<name>A0AAV7UC91_PLEWA</name>
<feature type="region of interest" description="Disordered" evidence="1">
    <location>
        <begin position="95"/>
        <end position="123"/>
    </location>
</feature>